<proteinExistence type="predicted"/>
<dbReference type="InterPro" id="IPR050401">
    <property type="entry name" value="Cyclic_nucleotide_synthase"/>
</dbReference>
<dbReference type="GO" id="GO:0000166">
    <property type="term" value="F:nucleotide binding"/>
    <property type="evidence" value="ECO:0007669"/>
    <property type="project" value="UniProtKB-KW"/>
</dbReference>
<dbReference type="CDD" id="cd07302">
    <property type="entry name" value="CHD"/>
    <property type="match status" value="1"/>
</dbReference>
<dbReference type="InterPro" id="IPR029787">
    <property type="entry name" value="Nucleotide_cyclase"/>
</dbReference>
<feature type="domain" description="Guanylate cyclase" evidence="9">
    <location>
        <begin position="28"/>
        <end position="74"/>
    </location>
</feature>
<evidence type="ECO:0000256" key="3">
    <source>
        <dbReference type="ARBA" id="ARBA00022692"/>
    </source>
</evidence>
<evidence type="ECO:0000256" key="7">
    <source>
        <dbReference type="ARBA" id="ARBA00023180"/>
    </source>
</evidence>
<accession>A0A0M3HKQ5</accession>
<dbReference type="GO" id="GO:0004016">
    <property type="term" value="F:adenylate cyclase activity"/>
    <property type="evidence" value="ECO:0007669"/>
    <property type="project" value="TreeGrafter"/>
</dbReference>
<dbReference type="Gene3D" id="3.30.70.1230">
    <property type="entry name" value="Nucleotide cyclase"/>
    <property type="match status" value="1"/>
</dbReference>
<evidence type="ECO:0000256" key="8">
    <source>
        <dbReference type="ARBA" id="ARBA00023239"/>
    </source>
</evidence>
<evidence type="ECO:0000256" key="1">
    <source>
        <dbReference type="ARBA" id="ARBA00001436"/>
    </source>
</evidence>
<dbReference type="PANTHER" id="PTHR11920:SF501">
    <property type="entry name" value="GUANYLATE CYCLASE 32E"/>
    <property type="match status" value="1"/>
</dbReference>
<evidence type="ECO:0000256" key="4">
    <source>
        <dbReference type="ARBA" id="ARBA00022741"/>
    </source>
</evidence>
<evidence type="ECO:0000313" key="10">
    <source>
        <dbReference type="Proteomes" id="UP000036681"/>
    </source>
</evidence>
<dbReference type="PANTHER" id="PTHR11920">
    <property type="entry name" value="GUANYLYL CYCLASE"/>
    <property type="match status" value="1"/>
</dbReference>
<dbReference type="InterPro" id="IPR001054">
    <property type="entry name" value="A/G_cyclase"/>
</dbReference>
<dbReference type="PROSITE" id="PS50125">
    <property type="entry name" value="GUANYLATE_CYCLASE_2"/>
    <property type="match status" value="1"/>
</dbReference>
<keyword evidence="6" id="KW-0472">Membrane</keyword>
<keyword evidence="4" id="KW-0547">Nucleotide-binding</keyword>
<evidence type="ECO:0000256" key="2">
    <source>
        <dbReference type="ARBA" id="ARBA00004370"/>
    </source>
</evidence>
<evidence type="ECO:0000313" key="11">
    <source>
        <dbReference type="WBParaSite" id="ALUE_0000210001-mRNA-1"/>
    </source>
</evidence>
<keyword evidence="5" id="KW-1133">Transmembrane helix</keyword>
<dbReference type="Proteomes" id="UP000036681">
    <property type="component" value="Unplaced"/>
</dbReference>
<organism evidence="10 11">
    <name type="scientific">Ascaris lumbricoides</name>
    <name type="common">Giant roundworm</name>
    <dbReference type="NCBI Taxonomy" id="6252"/>
    <lineage>
        <taxon>Eukaryota</taxon>
        <taxon>Metazoa</taxon>
        <taxon>Ecdysozoa</taxon>
        <taxon>Nematoda</taxon>
        <taxon>Chromadorea</taxon>
        <taxon>Rhabditida</taxon>
        <taxon>Spirurina</taxon>
        <taxon>Ascaridomorpha</taxon>
        <taxon>Ascaridoidea</taxon>
        <taxon>Ascarididae</taxon>
        <taxon>Ascaris</taxon>
    </lineage>
</organism>
<reference evidence="11" key="1">
    <citation type="submission" date="2017-02" db="UniProtKB">
        <authorList>
            <consortium name="WormBaseParasite"/>
        </authorList>
    </citation>
    <scope>IDENTIFICATION</scope>
</reference>
<dbReference type="GO" id="GO:0005886">
    <property type="term" value="C:plasma membrane"/>
    <property type="evidence" value="ECO:0007669"/>
    <property type="project" value="TreeGrafter"/>
</dbReference>
<sequence>LFFFLSRTVAQQLLAGKDVVPESFPSVTIYFSDIVGFTAISGESTPMQVVEFLNKLYTLFDHIIKQYNVYKVSTGKLFVANLRSHS</sequence>
<keyword evidence="3" id="KW-0812">Transmembrane</keyword>
<keyword evidence="8" id="KW-0456">Lyase</keyword>
<dbReference type="Pfam" id="PF00211">
    <property type="entry name" value="Guanylate_cyc"/>
    <property type="match status" value="1"/>
</dbReference>
<protein>
    <submittedName>
        <fullName evidence="11">Guanylate cyclase domain-containing protein</fullName>
    </submittedName>
</protein>
<dbReference type="GO" id="GO:0001653">
    <property type="term" value="F:peptide receptor activity"/>
    <property type="evidence" value="ECO:0007669"/>
    <property type="project" value="TreeGrafter"/>
</dbReference>
<name>A0A0M3HKQ5_ASCLU</name>
<dbReference type="GO" id="GO:0035556">
    <property type="term" value="P:intracellular signal transduction"/>
    <property type="evidence" value="ECO:0007669"/>
    <property type="project" value="InterPro"/>
</dbReference>
<dbReference type="GO" id="GO:0007168">
    <property type="term" value="P:receptor guanylyl cyclase signaling pathway"/>
    <property type="evidence" value="ECO:0007669"/>
    <property type="project" value="TreeGrafter"/>
</dbReference>
<evidence type="ECO:0000259" key="9">
    <source>
        <dbReference type="PROSITE" id="PS50125"/>
    </source>
</evidence>
<keyword evidence="7" id="KW-0325">Glycoprotein</keyword>
<keyword evidence="10" id="KW-1185">Reference proteome</keyword>
<evidence type="ECO:0000256" key="5">
    <source>
        <dbReference type="ARBA" id="ARBA00022989"/>
    </source>
</evidence>
<dbReference type="SUPFAM" id="SSF55073">
    <property type="entry name" value="Nucleotide cyclase"/>
    <property type="match status" value="1"/>
</dbReference>
<comment type="catalytic activity">
    <reaction evidence="1">
        <text>GTP = 3',5'-cyclic GMP + diphosphate</text>
        <dbReference type="Rhea" id="RHEA:13665"/>
        <dbReference type="ChEBI" id="CHEBI:33019"/>
        <dbReference type="ChEBI" id="CHEBI:37565"/>
        <dbReference type="ChEBI" id="CHEBI:57746"/>
        <dbReference type="EC" id="4.6.1.2"/>
    </reaction>
</comment>
<comment type="subcellular location">
    <subcellularLocation>
        <location evidence="2">Membrane</location>
    </subcellularLocation>
</comment>
<evidence type="ECO:0000256" key="6">
    <source>
        <dbReference type="ARBA" id="ARBA00023136"/>
    </source>
</evidence>
<dbReference type="WBParaSite" id="ALUE_0000210001-mRNA-1">
    <property type="protein sequence ID" value="ALUE_0000210001-mRNA-1"/>
    <property type="gene ID" value="ALUE_0000210001"/>
</dbReference>
<dbReference type="AlphaFoldDB" id="A0A0M3HKQ5"/>
<dbReference type="GO" id="GO:0004383">
    <property type="term" value="F:guanylate cyclase activity"/>
    <property type="evidence" value="ECO:0007669"/>
    <property type="project" value="UniProtKB-EC"/>
</dbReference>